<keyword evidence="5 10" id="KW-0443">Lipid metabolism</keyword>
<evidence type="ECO:0000256" key="9">
    <source>
        <dbReference type="ARBA" id="ARBA00046608"/>
    </source>
</evidence>
<evidence type="ECO:0000256" key="5">
    <source>
        <dbReference type="ARBA" id="ARBA00023098"/>
    </source>
</evidence>
<evidence type="ECO:0000313" key="12">
    <source>
        <dbReference type="Proteomes" id="UP000235731"/>
    </source>
</evidence>
<dbReference type="UniPathway" id="UPA00085"/>
<dbReference type="NCBIfam" id="TIGR00182">
    <property type="entry name" value="plsX"/>
    <property type="match status" value="1"/>
</dbReference>
<dbReference type="GO" id="GO:0043811">
    <property type="term" value="F:phosphate:acyl-[acyl carrier protein] acyltransferase activity"/>
    <property type="evidence" value="ECO:0007669"/>
    <property type="project" value="UniProtKB-UniRule"/>
</dbReference>
<dbReference type="EMBL" id="PNIE01000035">
    <property type="protein sequence ID" value="PMP63437.1"/>
    <property type="molecule type" value="Genomic_DNA"/>
</dbReference>
<keyword evidence="4 10" id="KW-0808">Transferase</keyword>
<evidence type="ECO:0000256" key="8">
    <source>
        <dbReference type="ARBA" id="ARBA00024069"/>
    </source>
</evidence>
<dbReference type="AlphaFoldDB" id="A0A2N7PK56"/>
<keyword evidence="7 10" id="KW-1208">Phospholipid metabolism</keyword>
<evidence type="ECO:0000313" key="11">
    <source>
        <dbReference type="EMBL" id="PMP63437.1"/>
    </source>
</evidence>
<sequence>MFRIVVDVMGGDFAPEAILRGAKLALENLPEVFLILVGPKEVLKTFPNSKQVDFLFTEEYVRMDESPGEVLKKKKRASIFLGLELLRDGVADAFVSAGNSGAVVAGSIFILGRIPGVRRPAIATLLPTLKEPMVLIDAGANVDSKAYDLYQFGLMASLFLETIWGRPKPRIALLSIGEESGKGNQLVKETHKLFSTSKLNYYGNIEGRDIYKGLVDVVVCDGFIGNICLKLSEGLAETILEMLKNEVKKSFLYLFGMYLSKGALTSFKKRTDWREYGGAPLLGVKGNVIISHGKSDAYAIKNAIKQALQFAKMDLYKKLEKAIEESLLEGEKVEE</sequence>
<keyword evidence="6 10" id="KW-0594">Phospholipid biosynthesis</keyword>
<comment type="catalytic activity">
    <reaction evidence="1 10">
        <text>a fatty acyl-[ACP] + phosphate = an acyl phosphate + holo-[ACP]</text>
        <dbReference type="Rhea" id="RHEA:42292"/>
        <dbReference type="Rhea" id="RHEA-COMP:9685"/>
        <dbReference type="Rhea" id="RHEA-COMP:14125"/>
        <dbReference type="ChEBI" id="CHEBI:43474"/>
        <dbReference type="ChEBI" id="CHEBI:59918"/>
        <dbReference type="ChEBI" id="CHEBI:64479"/>
        <dbReference type="ChEBI" id="CHEBI:138651"/>
        <dbReference type="EC" id="2.3.1.274"/>
    </reaction>
</comment>
<protein>
    <recommendedName>
        <fullName evidence="8 10">Phosphate acyltransferase</fullName>
        <ecNumber evidence="8 10">2.3.1.274</ecNumber>
    </recommendedName>
    <alternativeName>
        <fullName evidence="10">Acyl-ACP phosphotransacylase</fullName>
    </alternativeName>
    <alternativeName>
        <fullName evidence="10">Acyl-[acyl-carrier-protein]--phosphate acyltransferase</fullName>
    </alternativeName>
    <alternativeName>
        <fullName evidence="10">Phosphate-acyl-ACP acyltransferase</fullName>
    </alternativeName>
</protein>
<dbReference type="Gene3D" id="3.40.718.10">
    <property type="entry name" value="Isopropylmalate Dehydrogenase"/>
    <property type="match status" value="1"/>
</dbReference>
<dbReference type="PANTHER" id="PTHR30100">
    <property type="entry name" value="FATTY ACID/PHOSPHOLIPID SYNTHESIS PROTEIN PLSX"/>
    <property type="match status" value="1"/>
</dbReference>
<accession>A0A2N7PK56</accession>
<reference evidence="11 12" key="1">
    <citation type="submission" date="2018-01" db="EMBL/GenBank/DDBJ databases">
        <title>Metagenomic assembled genomes from two thermal pools in the Uzon Caldera, Kamchatka, Russia.</title>
        <authorList>
            <person name="Wilkins L."/>
            <person name="Ettinger C."/>
        </authorList>
    </citation>
    <scope>NUCLEOTIDE SEQUENCE [LARGE SCALE GENOMIC DNA]</scope>
    <source>
        <strain evidence="11">ZAV-15</strain>
    </source>
</reference>
<dbReference type="GO" id="GO:0005737">
    <property type="term" value="C:cytoplasm"/>
    <property type="evidence" value="ECO:0007669"/>
    <property type="project" value="UniProtKB-SubCell"/>
</dbReference>
<dbReference type="SUPFAM" id="SSF53659">
    <property type="entry name" value="Isocitrate/Isopropylmalate dehydrogenase-like"/>
    <property type="match status" value="1"/>
</dbReference>
<evidence type="ECO:0000256" key="4">
    <source>
        <dbReference type="ARBA" id="ARBA00022679"/>
    </source>
</evidence>
<gene>
    <name evidence="10" type="primary">plsX</name>
    <name evidence="11" type="ORF">C0197_02530</name>
</gene>
<dbReference type="Pfam" id="PF02504">
    <property type="entry name" value="FA_synthesis"/>
    <property type="match status" value="1"/>
</dbReference>
<comment type="pathway">
    <text evidence="10">Lipid metabolism; phospholipid metabolism.</text>
</comment>
<dbReference type="GO" id="GO:0008654">
    <property type="term" value="P:phospholipid biosynthetic process"/>
    <property type="evidence" value="ECO:0007669"/>
    <property type="project" value="UniProtKB-KW"/>
</dbReference>
<keyword evidence="11" id="KW-0012">Acyltransferase</keyword>
<evidence type="ECO:0000256" key="10">
    <source>
        <dbReference type="HAMAP-Rule" id="MF_00019"/>
    </source>
</evidence>
<dbReference type="InterPro" id="IPR003664">
    <property type="entry name" value="FA_synthesis"/>
</dbReference>
<keyword evidence="2 10" id="KW-0963">Cytoplasm</keyword>
<dbReference type="HAMAP" id="MF_00019">
    <property type="entry name" value="PlsX"/>
    <property type="match status" value="1"/>
</dbReference>
<evidence type="ECO:0000256" key="7">
    <source>
        <dbReference type="ARBA" id="ARBA00023264"/>
    </source>
</evidence>
<name>A0A2N7PK56_9BACT</name>
<evidence type="ECO:0000256" key="3">
    <source>
        <dbReference type="ARBA" id="ARBA00022516"/>
    </source>
</evidence>
<dbReference type="Proteomes" id="UP000235731">
    <property type="component" value="Unassembled WGS sequence"/>
</dbReference>
<comment type="caution">
    <text evidence="11">The sequence shown here is derived from an EMBL/GenBank/DDBJ whole genome shotgun (WGS) entry which is preliminary data.</text>
</comment>
<evidence type="ECO:0000256" key="6">
    <source>
        <dbReference type="ARBA" id="ARBA00023209"/>
    </source>
</evidence>
<evidence type="ECO:0000256" key="1">
    <source>
        <dbReference type="ARBA" id="ARBA00001232"/>
    </source>
</evidence>
<dbReference type="EC" id="2.3.1.274" evidence="8 10"/>
<comment type="similarity">
    <text evidence="10">Belongs to the PlsX family.</text>
</comment>
<comment type="subunit">
    <text evidence="9 10">Homodimer. Probably interacts with PlsY.</text>
</comment>
<comment type="function">
    <text evidence="10">Catalyzes the reversible formation of acyl-phosphate (acyl-PO(4)) from acyl-[acyl-carrier-protein] (acyl-ACP). This enzyme utilizes acyl-ACP as fatty acyl donor, but not acyl-CoA.</text>
</comment>
<organism evidence="11 12">
    <name type="scientific">Caldimicrobium thiodismutans</name>
    <dbReference type="NCBI Taxonomy" id="1653476"/>
    <lineage>
        <taxon>Bacteria</taxon>
        <taxon>Pseudomonadati</taxon>
        <taxon>Thermodesulfobacteriota</taxon>
        <taxon>Thermodesulfobacteria</taxon>
        <taxon>Thermodesulfobacteriales</taxon>
        <taxon>Thermodesulfobacteriaceae</taxon>
        <taxon>Caldimicrobium</taxon>
    </lineage>
</organism>
<keyword evidence="3 10" id="KW-0444">Lipid biosynthesis</keyword>
<dbReference type="PIRSF" id="PIRSF002465">
    <property type="entry name" value="Phsphlp_syn_PlsX"/>
    <property type="match status" value="1"/>
</dbReference>
<comment type="subcellular location">
    <subcellularLocation>
        <location evidence="10">Cytoplasm</location>
    </subcellularLocation>
    <text evidence="10">Associated with the membrane possibly through PlsY.</text>
</comment>
<dbReference type="PANTHER" id="PTHR30100:SF1">
    <property type="entry name" value="PHOSPHATE ACYLTRANSFERASE"/>
    <property type="match status" value="1"/>
</dbReference>
<evidence type="ECO:0000256" key="2">
    <source>
        <dbReference type="ARBA" id="ARBA00022490"/>
    </source>
</evidence>
<proteinExistence type="inferred from homology"/>
<dbReference type="GO" id="GO:0006633">
    <property type="term" value="P:fatty acid biosynthetic process"/>
    <property type="evidence" value="ECO:0007669"/>
    <property type="project" value="UniProtKB-UniRule"/>
</dbReference>
<dbReference type="InterPro" id="IPR012281">
    <property type="entry name" value="Phospholipid_synth_PlsX-like"/>
</dbReference>